<dbReference type="Pfam" id="PF01416">
    <property type="entry name" value="PseudoU_synth_1"/>
    <property type="match status" value="2"/>
</dbReference>
<gene>
    <name evidence="4" type="primary">truA</name>
    <name evidence="9" type="ORF">BECKMB1821G_GA0114241_101741</name>
</gene>
<keyword evidence="2 4" id="KW-0819">tRNA processing</keyword>
<keyword evidence="3 4" id="KW-0413">Isomerase</keyword>
<dbReference type="InterPro" id="IPR020103">
    <property type="entry name" value="PsdUridine_synth_cat_dom_sf"/>
</dbReference>
<dbReference type="SUPFAM" id="SSF55120">
    <property type="entry name" value="Pseudouridine synthase"/>
    <property type="match status" value="1"/>
</dbReference>
<dbReference type="FunFam" id="3.30.70.580:FF:000001">
    <property type="entry name" value="tRNA pseudouridine synthase A"/>
    <property type="match status" value="1"/>
</dbReference>
<comment type="caution">
    <text evidence="4">Lacks conserved residue(s) required for the propagation of feature annotation.</text>
</comment>
<evidence type="ECO:0000256" key="2">
    <source>
        <dbReference type="ARBA" id="ARBA00022694"/>
    </source>
</evidence>
<dbReference type="HAMAP" id="MF_00171">
    <property type="entry name" value="TruA"/>
    <property type="match status" value="1"/>
</dbReference>
<accession>A0A450X9S3</accession>
<dbReference type="PANTHER" id="PTHR11142">
    <property type="entry name" value="PSEUDOURIDYLATE SYNTHASE"/>
    <property type="match status" value="1"/>
</dbReference>
<dbReference type="EC" id="5.4.99.12" evidence="4"/>
<dbReference type="NCBIfam" id="TIGR00071">
    <property type="entry name" value="hisT_truA"/>
    <property type="match status" value="1"/>
</dbReference>
<dbReference type="Gene3D" id="3.30.70.660">
    <property type="entry name" value="Pseudouridine synthase I, catalytic domain, C-terminal subdomain"/>
    <property type="match status" value="1"/>
</dbReference>
<evidence type="ECO:0000256" key="6">
    <source>
        <dbReference type="PIRSR" id="PIRSR001430-2"/>
    </source>
</evidence>
<dbReference type="PIRSF" id="PIRSF001430">
    <property type="entry name" value="tRNA_psdUrid_synth"/>
    <property type="match status" value="1"/>
</dbReference>
<feature type="binding site" evidence="4 6">
    <location>
        <position position="117"/>
    </location>
    <ligand>
        <name>substrate</name>
    </ligand>
</feature>
<feature type="domain" description="Pseudouridine synthase I TruA alpha/beta" evidence="8">
    <location>
        <begin position="16"/>
        <end position="110"/>
    </location>
</feature>
<sequence length="261" mass="29294">MDHNHGKLPRIALGIEYDGSDFAGWETQKQGRTVQSCVEQALSKVADSPIRVVCAGRTDAGVHAQGQVVHFETDVLRENRAWVYGTNANLPRDVSILWARDAPGEFHARFSARSRSYRYRILNRPVRPALLRNRFTWECRTLSTDRMQAGADYLLGEHDFSAFRSSGCQAASPVRTIHHLQVIRHGEHIHVDVVANAFLHHMVRNIVGVLLAIGLGKREPAWAARVLANRDRTQAGITAPAQGLCLMEVRYPEHFRIPSIP</sequence>
<comment type="subunit">
    <text evidence="4">Homodimer.</text>
</comment>
<proteinExistence type="inferred from homology"/>
<comment type="function">
    <text evidence="4">Formation of pseudouridine at positions 38, 39 and 40 in the anticodon stem and loop of transfer RNAs.</text>
</comment>
<dbReference type="AlphaFoldDB" id="A0A450X9S3"/>
<reference evidence="9" key="1">
    <citation type="submission" date="2019-02" db="EMBL/GenBank/DDBJ databases">
        <authorList>
            <person name="Gruber-Vodicka R. H."/>
            <person name="Seah K. B. B."/>
        </authorList>
    </citation>
    <scope>NUCLEOTIDE SEQUENCE</scope>
    <source>
        <strain evidence="9">BECK_BZ197</strain>
    </source>
</reference>
<evidence type="ECO:0000256" key="5">
    <source>
        <dbReference type="PIRSR" id="PIRSR001430-1"/>
    </source>
</evidence>
<evidence type="ECO:0000256" key="4">
    <source>
        <dbReference type="HAMAP-Rule" id="MF_00171"/>
    </source>
</evidence>
<evidence type="ECO:0000256" key="3">
    <source>
        <dbReference type="ARBA" id="ARBA00023235"/>
    </source>
</evidence>
<dbReference type="InterPro" id="IPR020097">
    <property type="entry name" value="PsdUridine_synth_TruA_a/b_dom"/>
</dbReference>
<evidence type="ECO:0000256" key="7">
    <source>
        <dbReference type="RuleBase" id="RU003792"/>
    </source>
</evidence>
<dbReference type="PANTHER" id="PTHR11142:SF0">
    <property type="entry name" value="TRNA PSEUDOURIDINE SYNTHASE-LIKE 1"/>
    <property type="match status" value="1"/>
</dbReference>
<dbReference type="InterPro" id="IPR020094">
    <property type="entry name" value="TruA/RsuA/RluB/E/F_N"/>
</dbReference>
<dbReference type="GO" id="GO:0003723">
    <property type="term" value="F:RNA binding"/>
    <property type="evidence" value="ECO:0007669"/>
    <property type="project" value="InterPro"/>
</dbReference>
<evidence type="ECO:0000256" key="1">
    <source>
        <dbReference type="ARBA" id="ARBA00009375"/>
    </source>
</evidence>
<dbReference type="GO" id="GO:0031119">
    <property type="term" value="P:tRNA pseudouridine synthesis"/>
    <property type="evidence" value="ECO:0007669"/>
    <property type="project" value="UniProtKB-UniRule"/>
</dbReference>
<dbReference type="EMBL" id="CAADFO010000017">
    <property type="protein sequence ID" value="VFK26013.1"/>
    <property type="molecule type" value="Genomic_DNA"/>
</dbReference>
<dbReference type="CDD" id="cd02570">
    <property type="entry name" value="PseudoU_synth_EcTruA"/>
    <property type="match status" value="1"/>
</dbReference>
<dbReference type="GO" id="GO:0160147">
    <property type="term" value="F:tRNA pseudouridine(38-40) synthase activity"/>
    <property type="evidence" value="ECO:0007669"/>
    <property type="project" value="UniProtKB-EC"/>
</dbReference>
<comment type="catalytic activity">
    <reaction evidence="4 7">
        <text>uridine(38/39/40) in tRNA = pseudouridine(38/39/40) in tRNA</text>
        <dbReference type="Rhea" id="RHEA:22376"/>
        <dbReference type="Rhea" id="RHEA-COMP:10085"/>
        <dbReference type="Rhea" id="RHEA-COMP:10087"/>
        <dbReference type="ChEBI" id="CHEBI:65314"/>
        <dbReference type="ChEBI" id="CHEBI:65315"/>
        <dbReference type="EC" id="5.4.99.12"/>
    </reaction>
</comment>
<dbReference type="Gene3D" id="3.30.70.580">
    <property type="entry name" value="Pseudouridine synthase I, catalytic domain, N-terminal subdomain"/>
    <property type="match status" value="1"/>
</dbReference>
<dbReference type="InterPro" id="IPR020095">
    <property type="entry name" value="PsdUridine_synth_TruA_C"/>
</dbReference>
<dbReference type="InterPro" id="IPR001406">
    <property type="entry name" value="PsdUridine_synth_TruA"/>
</dbReference>
<feature type="domain" description="Pseudouridine synthase I TruA alpha/beta" evidence="8">
    <location>
        <begin position="151"/>
        <end position="252"/>
    </location>
</feature>
<evidence type="ECO:0000313" key="9">
    <source>
        <dbReference type="EMBL" id="VFK26013.1"/>
    </source>
</evidence>
<feature type="active site" description="Nucleophile" evidence="4 5">
    <location>
        <position position="59"/>
    </location>
</feature>
<organism evidence="9">
    <name type="scientific">Candidatus Kentrum sp. MB</name>
    <dbReference type="NCBI Taxonomy" id="2138164"/>
    <lineage>
        <taxon>Bacteria</taxon>
        <taxon>Pseudomonadati</taxon>
        <taxon>Pseudomonadota</taxon>
        <taxon>Gammaproteobacteria</taxon>
        <taxon>Candidatus Kentrum</taxon>
    </lineage>
</organism>
<comment type="similarity">
    <text evidence="1 4 7">Belongs to the tRNA pseudouridine synthase TruA family.</text>
</comment>
<protein>
    <recommendedName>
        <fullName evidence="4">tRNA pseudouridine synthase A</fullName>
        <ecNumber evidence="4">5.4.99.12</ecNumber>
    </recommendedName>
    <alternativeName>
        <fullName evidence="4">tRNA pseudouridine(38-40) synthase</fullName>
    </alternativeName>
    <alternativeName>
        <fullName evidence="4">tRNA pseudouridylate synthase I</fullName>
    </alternativeName>
    <alternativeName>
        <fullName evidence="4">tRNA-uridine isomerase I</fullName>
    </alternativeName>
</protein>
<name>A0A450X9S3_9GAMM</name>
<evidence type="ECO:0000259" key="8">
    <source>
        <dbReference type="Pfam" id="PF01416"/>
    </source>
</evidence>